<protein>
    <submittedName>
        <fullName evidence="1">Uncharacterized protein</fullName>
    </submittedName>
</protein>
<name>A0ACB9D6G3_9ASTR</name>
<sequence length="123" mass="14177">MNNNLYPIIHRKASLDFLKVLVAKSQAEGLQTHMKGMVETLLSWQSSSKNHFKAKVKQLLEMLVKKCGFDAVKEVMPEEHMKLLTNIRKINERKERKHCANTEETKSRQSKATTSGFCLLYVL</sequence>
<proteinExistence type="predicted"/>
<comment type="caution">
    <text evidence="1">The sequence shown here is derived from an EMBL/GenBank/DDBJ whole genome shotgun (WGS) entry which is preliminary data.</text>
</comment>
<evidence type="ECO:0000313" key="2">
    <source>
        <dbReference type="Proteomes" id="UP001056120"/>
    </source>
</evidence>
<keyword evidence="2" id="KW-1185">Reference proteome</keyword>
<dbReference type="EMBL" id="CM042037">
    <property type="protein sequence ID" value="KAI3742157.1"/>
    <property type="molecule type" value="Genomic_DNA"/>
</dbReference>
<gene>
    <name evidence="1" type="ORF">L1987_59837</name>
</gene>
<reference evidence="2" key="1">
    <citation type="journal article" date="2022" name="Mol. Ecol. Resour.">
        <title>The genomes of chicory, endive, great burdock and yacon provide insights into Asteraceae palaeo-polyploidization history and plant inulin production.</title>
        <authorList>
            <person name="Fan W."/>
            <person name="Wang S."/>
            <person name="Wang H."/>
            <person name="Wang A."/>
            <person name="Jiang F."/>
            <person name="Liu H."/>
            <person name="Zhao H."/>
            <person name="Xu D."/>
            <person name="Zhang Y."/>
        </authorList>
    </citation>
    <scope>NUCLEOTIDE SEQUENCE [LARGE SCALE GENOMIC DNA]</scope>
    <source>
        <strain evidence="2">cv. Yunnan</strain>
    </source>
</reference>
<accession>A0ACB9D6G3</accession>
<evidence type="ECO:0000313" key="1">
    <source>
        <dbReference type="EMBL" id="KAI3742157.1"/>
    </source>
</evidence>
<reference evidence="1 2" key="2">
    <citation type="journal article" date="2022" name="Mol. Ecol. Resour.">
        <title>The genomes of chicory, endive, great burdock and yacon provide insights into Asteraceae paleo-polyploidization history and plant inulin production.</title>
        <authorList>
            <person name="Fan W."/>
            <person name="Wang S."/>
            <person name="Wang H."/>
            <person name="Wang A."/>
            <person name="Jiang F."/>
            <person name="Liu H."/>
            <person name="Zhao H."/>
            <person name="Xu D."/>
            <person name="Zhang Y."/>
        </authorList>
    </citation>
    <scope>NUCLEOTIDE SEQUENCE [LARGE SCALE GENOMIC DNA]</scope>
    <source>
        <strain evidence="2">cv. Yunnan</strain>
        <tissue evidence="1">Leaves</tissue>
    </source>
</reference>
<dbReference type="Proteomes" id="UP001056120">
    <property type="component" value="Linkage Group LG20"/>
</dbReference>
<organism evidence="1 2">
    <name type="scientific">Smallanthus sonchifolius</name>
    <dbReference type="NCBI Taxonomy" id="185202"/>
    <lineage>
        <taxon>Eukaryota</taxon>
        <taxon>Viridiplantae</taxon>
        <taxon>Streptophyta</taxon>
        <taxon>Embryophyta</taxon>
        <taxon>Tracheophyta</taxon>
        <taxon>Spermatophyta</taxon>
        <taxon>Magnoliopsida</taxon>
        <taxon>eudicotyledons</taxon>
        <taxon>Gunneridae</taxon>
        <taxon>Pentapetalae</taxon>
        <taxon>asterids</taxon>
        <taxon>campanulids</taxon>
        <taxon>Asterales</taxon>
        <taxon>Asteraceae</taxon>
        <taxon>Asteroideae</taxon>
        <taxon>Heliantheae alliance</taxon>
        <taxon>Millerieae</taxon>
        <taxon>Smallanthus</taxon>
    </lineage>
</organism>